<name>A0AA97LXW9_9ACTN</name>
<dbReference type="AlphaFoldDB" id="A0AA97LXW9"/>
<evidence type="ECO:0000313" key="1">
    <source>
        <dbReference type="EMBL" id="UOE20208.1"/>
    </source>
</evidence>
<proteinExistence type="predicted"/>
<accession>A0AA97LXW9</accession>
<dbReference type="InterPro" id="IPR025455">
    <property type="entry name" value="DUF4276"/>
</dbReference>
<dbReference type="Pfam" id="PF14103">
    <property type="entry name" value="DUF4276"/>
    <property type="match status" value="1"/>
</dbReference>
<organism evidence="1 2">
    <name type="scientific">Thermobifida halotolerans</name>
    <dbReference type="NCBI Taxonomy" id="483545"/>
    <lineage>
        <taxon>Bacteria</taxon>
        <taxon>Bacillati</taxon>
        <taxon>Actinomycetota</taxon>
        <taxon>Actinomycetes</taxon>
        <taxon>Streptosporangiales</taxon>
        <taxon>Nocardiopsidaceae</taxon>
        <taxon>Thermobifida</taxon>
    </lineage>
</organism>
<dbReference type="KEGG" id="thao:NI17_002870"/>
<reference evidence="1" key="1">
    <citation type="submission" date="2020-10" db="EMBL/GenBank/DDBJ databases">
        <title>De novo genome project of the cellulose decomposer Thermobifida halotolerans type strain.</title>
        <authorList>
            <person name="Nagy I."/>
            <person name="Horvath B."/>
            <person name="Kukolya J."/>
            <person name="Nagy I."/>
            <person name="Orsini M."/>
        </authorList>
    </citation>
    <scope>NUCLEOTIDE SEQUENCE</scope>
    <source>
        <strain evidence="1">DSM 44931</strain>
    </source>
</reference>
<dbReference type="Proteomes" id="UP000265719">
    <property type="component" value="Chromosome"/>
</dbReference>
<evidence type="ECO:0000313" key="2">
    <source>
        <dbReference type="Proteomes" id="UP000265719"/>
    </source>
</evidence>
<dbReference type="EMBL" id="CP063196">
    <property type="protein sequence ID" value="UOE20208.1"/>
    <property type="molecule type" value="Genomic_DNA"/>
</dbReference>
<keyword evidence="2" id="KW-1185">Reference proteome</keyword>
<dbReference type="RefSeq" id="WP_068689645.1">
    <property type="nucleotide sequence ID" value="NZ_CP063196.1"/>
</dbReference>
<sequence>MTGKKAGSGKPGNRSRVQLEVLVEEPSAHCLLNKALGGWIGADHVQVGIRKFRGKPDLLDRLPVLMAGYARQRREGKDVRVVVLVDKDEDDCRKLKTEMDAIARRAGMVPDGVSRCVVNRIAVRELENWYFGDWEAVCAAFPKVRSKVPAPYSSTPDATAKKTSEVFERVLRQNGIRNSSKPDWAERMAPKMVPSRNRSVSFRVFIEGVRRLVEQS</sequence>
<protein>
    <submittedName>
        <fullName evidence="1">DUF4276 family protein</fullName>
    </submittedName>
</protein>
<gene>
    <name evidence="1" type="ORF">NI17_002870</name>
</gene>